<organism evidence="2 3">
    <name type="scientific">Kribbella jejuensis</name>
    <dbReference type="NCBI Taxonomy" id="236068"/>
    <lineage>
        <taxon>Bacteria</taxon>
        <taxon>Bacillati</taxon>
        <taxon>Actinomycetota</taxon>
        <taxon>Actinomycetes</taxon>
        <taxon>Propionibacteriales</taxon>
        <taxon>Kribbellaceae</taxon>
        <taxon>Kribbella</taxon>
    </lineage>
</organism>
<evidence type="ECO:0000259" key="1">
    <source>
        <dbReference type="Pfam" id="PF13349"/>
    </source>
</evidence>
<dbReference type="Pfam" id="PF13349">
    <property type="entry name" value="DUF4097"/>
    <property type="match status" value="1"/>
</dbReference>
<dbReference type="InterPro" id="IPR025164">
    <property type="entry name" value="Toastrack_DUF4097"/>
</dbReference>
<reference evidence="2 3" key="1">
    <citation type="submission" date="2019-06" db="EMBL/GenBank/DDBJ databases">
        <title>Sequencing the genomes of 1000 actinobacteria strains.</title>
        <authorList>
            <person name="Klenk H.-P."/>
        </authorList>
    </citation>
    <scope>NUCLEOTIDE SEQUENCE [LARGE SCALE GENOMIC DNA]</scope>
    <source>
        <strain evidence="2 3">DSM 17305</strain>
    </source>
</reference>
<evidence type="ECO:0000313" key="3">
    <source>
        <dbReference type="Proteomes" id="UP000316298"/>
    </source>
</evidence>
<dbReference type="AlphaFoldDB" id="A0A542ERM6"/>
<name>A0A542ERM6_9ACTN</name>
<dbReference type="Proteomes" id="UP000316298">
    <property type="component" value="Unassembled WGS sequence"/>
</dbReference>
<dbReference type="RefSeq" id="WP_141854876.1">
    <property type="nucleotide sequence ID" value="NZ_BAAAKA010000017.1"/>
</dbReference>
<keyword evidence="3" id="KW-1185">Reference proteome</keyword>
<proteinExistence type="predicted"/>
<accession>A0A542ERM6</accession>
<dbReference type="EMBL" id="VFMM01000001">
    <property type="protein sequence ID" value="TQJ18009.1"/>
    <property type="molecule type" value="Genomic_DNA"/>
</dbReference>
<protein>
    <submittedName>
        <fullName evidence="2">Putative adhesin</fullName>
    </submittedName>
</protein>
<dbReference type="OrthoDB" id="3821597at2"/>
<feature type="domain" description="DUF4097" evidence="1">
    <location>
        <begin position="114"/>
        <end position="230"/>
    </location>
</feature>
<evidence type="ECO:0000313" key="2">
    <source>
        <dbReference type="EMBL" id="TQJ18009.1"/>
    </source>
</evidence>
<comment type="caution">
    <text evidence="2">The sequence shown here is derived from an EMBL/GenBank/DDBJ whole genome shotgun (WGS) entry which is preliminary data.</text>
</comment>
<gene>
    <name evidence="2" type="ORF">FB475_2139</name>
</gene>
<sequence>MSLTKAQRTMLLVGLIPLLAVVLGSAAVTVSVIRGKLQYSYSAAFAPAADGVQITSDVSTQVEPSFDGQVHVTVDGTYGAQRPEVNVSTAGKVVVVATRCPDSHCQVDLTVEVPAATAALKAKVDGGSLNVAGVSSPLTVDVSQGSVDMARVRSPQISVSAREGSISLFFDVAPQQVSASSTDGSITVQLPRTTAYSIDAVASQGSTDLSVPNDPTATHRLRLRSSYGSITVQ</sequence>